<dbReference type="Proteomes" id="UP000298416">
    <property type="component" value="Unassembled WGS sequence"/>
</dbReference>
<dbReference type="PANTHER" id="PTHR33623">
    <property type="entry name" value="OS04G0572500 PROTEIN"/>
    <property type="match status" value="1"/>
</dbReference>
<feature type="compositionally biased region" description="Polar residues" evidence="1">
    <location>
        <begin position="10"/>
        <end position="24"/>
    </location>
</feature>
<dbReference type="PANTHER" id="PTHR33623:SF17">
    <property type="entry name" value="DUF4378 DOMAIN-CONTAINING PROTEIN"/>
    <property type="match status" value="1"/>
</dbReference>
<evidence type="ECO:0000313" key="3">
    <source>
        <dbReference type="Proteomes" id="UP000298416"/>
    </source>
</evidence>
<evidence type="ECO:0000313" key="2">
    <source>
        <dbReference type="EMBL" id="KAG6432403.1"/>
    </source>
</evidence>
<evidence type="ECO:0000256" key="1">
    <source>
        <dbReference type="SAM" id="MobiDB-lite"/>
    </source>
</evidence>
<dbReference type="EMBL" id="PNBA02000002">
    <property type="protein sequence ID" value="KAG6432403.1"/>
    <property type="molecule type" value="Genomic_DNA"/>
</dbReference>
<comment type="caution">
    <text evidence="2">The sequence shown here is derived from an EMBL/GenBank/DDBJ whole genome shotgun (WGS) entry which is preliminary data.</text>
</comment>
<feature type="region of interest" description="Disordered" evidence="1">
    <location>
        <begin position="1"/>
        <end position="24"/>
    </location>
</feature>
<protein>
    <recommendedName>
        <fullName evidence="4">DUF4378 domain-containing protein</fullName>
    </recommendedName>
</protein>
<keyword evidence="3" id="KW-1185">Reference proteome</keyword>
<proteinExistence type="predicted"/>
<sequence>MLLKDFLNDDTPSSSNKSTAVSSRSNKPHIVLLRSWSRRAAATKISAVHKVIKLLQFASSKSPASVLPRTISRKLTGKRVKADDSDLVVSVPEVKAKVKDILRWRSFRDLSEDEPKPLDFHPSPNWRATSSAAATTTSCSKRSSWCDNWSSFEEYEQQSPVSVLESPFLQAQEFTQFHPILENVQSIGAKWCLTQRTQEETTTLKEEITVHEEKARQLLSQVEEDEERHADKVEVLLDFFVDEFSRNGRLNDEEFDSELLRIAKSWMCGELEESYEWEFEEARGSFVKEMERGFCWKKFEEEREELCEELEVGVLNCLLDDLVAHFLCKMK</sequence>
<name>A0A8X9A8M8_SALSN</name>
<gene>
    <name evidence="2" type="ORF">SASPL_103979</name>
</gene>
<organism evidence="2">
    <name type="scientific">Salvia splendens</name>
    <name type="common">Scarlet sage</name>
    <dbReference type="NCBI Taxonomy" id="180675"/>
    <lineage>
        <taxon>Eukaryota</taxon>
        <taxon>Viridiplantae</taxon>
        <taxon>Streptophyta</taxon>
        <taxon>Embryophyta</taxon>
        <taxon>Tracheophyta</taxon>
        <taxon>Spermatophyta</taxon>
        <taxon>Magnoliopsida</taxon>
        <taxon>eudicotyledons</taxon>
        <taxon>Gunneridae</taxon>
        <taxon>Pentapetalae</taxon>
        <taxon>asterids</taxon>
        <taxon>lamiids</taxon>
        <taxon>Lamiales</taxon>
        <taxon>Lamiaceae</taxon>
        <taxon>Nepetoideae</taxon>
        <taxon>Mentheae</taxon>
        <taxon>Salviinae</taxon>
        <taxon>Salvia</taxon>
        <taxon>Salvia subgen. Calosphace</taxon>
        <taxon>core Calosphace</taxon>
    </lineage>
</organism>
<evidence type="ECO:0008006" key="4">
    <source>
        <dbReference type="Google" id="ProtNLM"/>
    </source>
</evidence>
<dbReference type="AlphaFoldDB" id="A0A8X9A8M8"/>
<accession>A0A8X9A8M8</accession>
<reference evidence="2" key="1">
    <citation type="submission" date="2018-01" db="EMBL/GenBank/DDBJ databases">
        <authorList>
            <person name="Mao J.F."/>
        </authorList>
    </citation>
    <scope>NUCLEOTIDE SEQUENCE</scope>
    <source>
        <strain evidence="2">Huo1</strain>
        <tissue evidence="2">Leaf</tissue>
    </source>
</reference>
<reference evidence="2" key="2">
    <citation type="submission" date="2020-08" db="EMBL/GenBank/DDBJ databases">
        <title>Plant Genome Project.</title>
        <authorList>
            <person name="Zhang R.-G."/>
        </authorList>
    </citation>
    <scope>NUCLEOTIDE SEQUENCE</scope>
    <source>
        <strain evidence="2">Huo1</strain>
        <tissue evidence="2">Leaf</tissue>
    </source>
</reference>